<dbReference type="Pfam" id="PF12697">
    <property type="entry name" value="Abhydrolase_6"/>
    <property type="match status" value="1"/>
</dbReference>
<dbReference type="InterPro" id="IPR029058">
    <property type="entry name" value="AB_hydrolase_fold"/>
</dbReference>
<dbReference type="AlphaFoldDB" id="A0A364L9E1"/>
<evidence type="ECO:0000313" key="2">
    <source>
        <dbReference type="EMBL" id="RAO72399.1"/>
    </source>
</evidence>
<dbReference type="InterPro" id="IPR000073">
    <property type="entry name" value="AB_hydrolase_1"/>
</dbReference>
<dbReference type="Proteomes" id="UP000249363">
    <property type="component" value="Unassembled WGS sequence"/>
</dbReference>
<dbReference type="OrthoDB" id="1263307at2759"/>
<gene>
    <name evidence="2" type="ORF">BHQ10_008411</name>
</gene>
<dbReference type="EMBL" id="MIKG01000019">
    <property type="protein sequence ID" value="RAO72399.1"/>
    <property type="molecule type" value="Genomic_DNA"/>
</dbReference>
<keyword evidence="3" id="KW-1185">Reference proteome</keyword>
<dbReference type="Gene3D" id="3.40.50.1820">
    <property type="entry name" value="alpha/beta hydrolase"/>
    <property type="match status" value="1"/>
</dbReference>
<protein>
    <recommendedName>
        <fullName evidence="1">AB hydrolase-1 domain-containing protein</fullName>
    </recommendedName>
</protein>
<evidence type="ECO:0000259" key="1">
    <source>
        <dbReference type="Pfam" id="PF12697"/>
    </source>
</evidence>
<reference evidence="2 3" key="1">
    <citation type="journal article" date="2017" name="Biotechnol. Biofuels">
        <title>Differential beta-glucosidase expression as a function of carbon source availability in Talaromyces amestolkiae: a genomic and proteomic approach.</title>
        <authorList>
            <person name="de Eugenio L.I."/>
            <person name="Mendez-Liter J.A."/>
            <person name="Nieto-Dominguez M."/>
            <person name="Alonso L."/>
            <person name="Gil-Munoz J."/>
            <person name="Barriuso J."/>
            <person name="Prieto A."/>
            <person name="Martinez M.J."/>
        </authorList>
    </citation>
    <scope>NUCLEOTIDE SEQUENCE [LARGE SCALE GENOMIC DNA]</scope>
    <source>
        <strain evidence="2 3">CIB</strain>
    </source>
</reference>
<dbReference type="STRING" id="1196081.A0A364L9E1"/>
<evidence type="ECO:0000313" key="3">
    <source>
        <dbReference type="Proteomes" id="UP000249363"/>
    </source>
</evidence>
<dbReference type="InterPro" id="IPR052897">
    <property type="entry name" value="Sec-Metab_Biosynth_Hydrolase"/>
</dbReference>
<accession>A0A364L9E1</accession>
<dbReference type="RefSeq" id="XP_040736913.1">
    <property type="nucleotide sequence ID" value="XM_040881214.1"/>
</dbReference>
<sequence>MPPTIFIVPGLWEGTQVFKPLQQTLEASGLTVHICALLSTGTTASQGLTVVDDRAGIAQDLARVVERAGHDGVIVFLHSAGGFLCCDAMKGLTANAFDAANKKGGVRRIVFMSCALGVEGFETKPTSTMEFSDGYFSPVDPRNSLFNDMSASVASRWTAALQIQPAGWDGVVRYCGWREVPSVYIVLDSDRAIVREVQEEMAELAGSRVVHLDAGHMAQLTRTSEVARIIGDVAAELA</sequence>
<comment type="caution">
    <text evidence="2">The sequence shown here is derived from an EMBL/GenBank/DDBJ whole genome shotgun (WGS) entry which is preliminary data.</text>
</comment>
<dbReference type="PANTHER" id="PTHR37017:SF3">
    <property type="entry name" value="AB HYDROLASE-1 DOMAIN-CONTAINING PROTEIN"/>
    <property type="match status" value="1"/>
</dbReference>
<dbReference type="SUPFAM" id="SSF53474">
    <property type="entry name" value="alpha/beta-Hydrolases"/>
    <property type="match status" value="1"/>
</dbReference>
<feature type="domain" description="AB hydrolase-1" evidence="1">
    <location>
        <begin position="6"/>
        <end position="228"/>
    </location>
</feature>
<organism evidence="2 3">
    <name type="scientific">Talaromyces amestolkiae</name>
    <dbReference type="NCBI Taxonomy" id="1196081"/>
    <lineage>
        <taxon>Eukaryota</taxon>
        <taxon>Fungi</taxon>
        <taxon>Dikarya</taxon>
        <taxon>Ascomycota</taxon>
        <taxon>Pezizomycotina</taxon>
        <taxon>Eurotiomycetes</taxon>
        <taxon>Eurotiomycetidae</taxon>
        <taxon>Eurotiales</taxon>
        <taxon>Trichocomaceae</taxon>
        <taxon>Talaromyces</taxon>
        <taxon>Talaromyces sect. Talaromyces</taxon>
    </lineage>
</organism>
<proteinExistence type="predicted"/>
<dbReference type="GeneID" id="63797625"/>
<name>A0A364L9E1_TALAM</name>
<dbReference type="PANTHER" id="PTHR37017">
    <property type="entry name" value="AB HYDROLASE-1 DOMAIN-CONTAINING PROTEIN-RELATED"/>
    <property type="match status" value="1"/>
</dbReference>